<evidence type="ECO:0000313" key="2">
    <source>
        <dbReference type="EMBL" id="SPJ78930.1"/>
    </source>
</evidence>
<feature type="region of interest" description="Disordered" evidence="1">
    <location>
        <begin position="105"/>
        <end position="124"/>
    </location>
</feature>
<gene>
    <name evidence="2" type="ORF">FTOL_07321</name>
</gene>
<reference evidence="2" key="1">
    <citation type="submission" date="2018-03" db="EMBL/GenBank/DDBJ databases">
        <authorList>
            <person name="Guldener U."/>
        </authorList>
    </citation>
    <scope>NUCLEOTIDE SEQUENCE</scope>
</reference>
<name>A0AAE8MAV7_9HYPO</name>
<dbReference type="EMBL" id="ONZP01000246">
    <property type="protein sequence ID" value="SPJ78930.1"/>
    <property type="molecule type" value="Genomic_DNA"/>
</dbReference>
<comment type="caution">
    <text evidence="2">The sequence shown here is derived from an EMBL/GenBank/DDBJ whole genome shotgun (WGS) entry which is preliminary data.</text>
</comment>
<organism evidence="2 3">
    <name type="scientific">Fusarium torulosum</name>
    <dbReference type="NCBI Taxonomy" id="33205"/>
    <lineage>
        <taxon>Eukaryota</taxon>
        <taxon>Fungi</taxon>
        <taxon>Dikarya</taxon>
        <taxon>Ascomycota</taxon>
        <taxon>Pezizomycotina</taxon>
        <taxon>Sordariomycetes</taxon>
        <taxon>Hypocreomycetidae</taxon>
        <taxon>Hypocreales</taxon>
        <taxon>Nectriaceae</taxon>
        <taxon>Fusarium</taxon>
    </lineage>
</organism>
<sequence length="623" mass="67754">MSGSMDITTTSDNAESPDASAAAPTKPSPRILDQALTNLTTREQDLAHGPLLLGFGDGQGYVQDHHPSDLGLELASEESAHDSANESIPPSLHWGVPLSSSAHAMTQSTISRSGPSLTLPSGSIKHETVYDPEEKTTPPPPWHHEFSWENSHLCFDSEPLEIAKVLGEQFSEANPTSESKYPASRASFSRLPAPLSGAGGSDPFSTIGIGGFVSSAEGWPTLSLPQDFEVASMGSSAFSDSSELDSTMGDDYIEESSDPMVAIAMEKRAEWLAEVLFDDFFRSYAGQRSRKRTAAAEDLPSEAGNKAQSFGGDRGHAKRPRKSRVAGRSEGSGDEDSGGDGQGPSRAAKYSDSKYLACPFLKWNPMRHQQTYCPKCEIIFKQTNIPTHACNPNRVRPRGHMTEAKLLQIEAIRGSEVEWKKKQQWERFYEILFPNEPPCLSPYFNKAADRGLAEAERYMRLPEAGFSALLFSVILPEVWERYGINDEGEPYMTHDKEHAAQHAQSSKTVNSGARDTIISHDTGNDASQYPHDGIAIPQSCAVTGSTDYPASMPELFAAQEQSGNIASDFSPDLTNSGEFSDPARRGLMGICGSGNWEMSVVQNLTDPSWSAGYEVRSDLMSEP</sequence>
<accession>A0AAE8MAV7</accession>
<evidence type="ECO:0000313" key="3">
    <source>
        <dbReference type="Proteomes" id="UP001187734"/>
    </source>
</evidence>
<feature type="compositionally biased region" description="Polar residues" evidence="1">
    <location>
        <begin position="105"/>
        <end position="121"/>
    </location>
</feature>
<feature type="compositionally biased region" description="Polar residues" evidence="1">
    <location>
        <begin position="502"/>
        <end position="527"/>
    </location>
</feature>
<keyword evidence="3" id="KW-1185">Reference proteome</keyword>
<feature type="compositionally biased region" description="Polar residues" evidence="1">
    <location>
        <begin position="1"/>
        <end position="14"/>
    </location>
</feature>
<feature type="region of interest" description="Disordered" evidence="1">
    <location>
        <begin position="293"/>
        <end position="348"/>
    </location>
</feature>
<feature type="compositionally biased region" description="Basic residues" evidence="1">
    <location>
        <begin position="316"/>
        <end position="325"/>
    </location>
</feature>
<dbReference type="Proteomes" id="UP001187734">
    <property type="component" value="Unassembled WGS sequence"/>
</dbReference>
<proteinExistence type="predicted"/>
<protein>
    <submittedName>
        <fullName evidence="2">Uncharacterized protein</fullName>
    </submittedName>
</protein>
<dbReference type="AlphaFoldDB" id="A0AAE8MAV7"/>
<evidence type="ECO:0000256" key="1">
    <source>
        <dbReference type="SAM" id="MobiDB-lite"/>
    </source>
</evidence>
<feature type="region of interest" description="Disordered" evidence="1">
    <location>
        <begin position="494"/>
        <end position="532"/>
    </location>
</feature>
<feature type="region of interest" description="Disordered" evidence="1">
    <location>
        <begin position="1"/>
        <end position="32"/>
    </location>
</feature>